<dbReference type="OrthoDB" id="433525at2759"/>
<dbReference type="AlphaFoldDB" id="A0A0L0EYM6"/>
<dbReference type="eggNOG" id="ENOG502T08H">
    <property type="taxonomic scope" value="Eukaryota"/>
</dbReference>
<name>A0A0L0EYM6_9EUKA</name>
<reference evidence="1 2" key="1">
    <citation type="submission" date="2011-02" db="EMBL/GenBank/DDBJ databases">
        <title>The Genome Sequence of Sphaeroforma arctica JP610.</title>
        <authorList>
            <consortium name="The Broad Institute Genome Sequencing Platform"/>
            <person name="Russ C."/>
            <person name="Cuomo C."/>
            <person name="Young S.K."/>
            <person name="Zeng Q."/>
            <person name="Gargeya S."/>
            <person name="Alvarado L."/>
            <person name="Berlin A."/>
            <person name="Chapman S.B."/>
            <person name="Chen Z."/>
            <person name="Freedman E."/>
            <person name="Gellesch M."/>
            <person name="Goldberg J."/>
            <person name="Griggs A."/>
            <person name="Gujja S."/>
            <person name="Heilman E."/>
            <person name="Heiman D."/>
            <person name="Howarth C."/>
            <person name="Mehta T."/>
            <person name="Neiman D."/>
            <person name="Pearson M."/>
            <person name="Roberts A."/>
            <person name="Saif S."/>
            <person name="Shea T."/>
            <person name="Shenoy N."/>
            <person name="Sisk P."/>
            <person name="Stolte C."/>
            <person name="Sykes S."/>
            <person name="White J."/>
            <person name="Yandava C."/>
            <person name="Burger G."/>
            <person name="Gray M.W."/>
            <person name="Holland P.W.H."/>
            <person name="King N."/>
            <person name="Lang F.B.F."/>
            <person name="Roger A.J."/>
            <person name="Ruiz-Trillo I."/>
            <person name="Haas B."/>
            <person name="Nusbaum C."/>
            <person name="Birren B."/>
        </authorList>
    </citation>
    <scope>NUCLEOTIDE SEQUENCE [LARGE SCALE GENOMIC DNA]</scope>
    <source>
        <strain evidence="1 2">JP610</strain>
    </source>
</reference>
<keyword evidence="2" id="KW-1185">Reference proteome</keyword>
<dbReference type="Proteomes" id="UP000054560">
    <property type="component" value="Unassembled WGS sequence"/>
</dbReference>
<protein>
    <recommendedName>
        <fullName evidence="3">Peptidase C51 domain-containing protein</fullName>
    </recommendedName>
</protein>
<sequence length="78" mass="8162">VPLSMSNGKLPFPSGEGALCIIRGTSPRGDHGHVVVGAISADGRSIDLIHDPFPNGPEPMLSTSVDPIWAAFYVPLPE</sequence>
<evidence type="ECO:0008006" key="3">
    <source>
        <dbReference type="Google" id="ProtNLM"/>
    </source>
</evidence>
<accession>A0A0L0EYM6</accession>
<organism evidence="1 2">
    <name type="scientific">Sphaeroforma arctica JP610</name>
    <dbReference type="NCBI Taxonomy" id="667725"/>
    <lineage>
        <taxon>Eukaryota</taxon>
        <taxon>Ichthyosporea</taxon>
        <taxon>Ichthyophonida</taxon>
        <taxon>Sphaeroforma</taxon>
    </lineage>
</organism>
<evidence type="ECO:0000313" key="2">
    <source>
        <dbReference type="Proteomes" id="UP000054560"/>
    </source>
</evidence>
<evidence type="ECO:0000313" key="1">
    <source>
        <dbReference type="EMBL" id="KNC69526.1"/>
    </source>
</evidence>
<dbReference type="EMBL" id="KQ254570">
    <property type="protein sequence ID" value="KNC69526.1"/>
    <property type="molecule type" value="Genomic_DNA"/>
</dbReference>
<feature type="non-terminal residue" evidence="1">
    <location>
        <position position="1"/>
    </location>
</feature>
<proteinExistence type="predicted"/>
<dbReference type="GeneID" id="25918465"/>
<dbReference type="RefSeq" id="XP_014143428.1">
    <property type="nucleotide sequence ID" value="XM_014287953.1"/>
</dbReference>
<gene>
    <name evidence="1" type="ORF">SARC_17961</name>
</gene>